<dbReference type="Gene3D" id="3.40.50.720">
    <property type="entry name" value="NAD(P)-binding Rossmann-like Domain"/>
    <property type="match status" value="1"/>
</dbReference>
<reference evidence="2 3" key="1">
    <citation type="submission" date="2019-10" db="EMBL/GenBank/DDBJ databases">
        <title>Whole genome shotgun sequence of Acrocarpospora corrugata NBRC 13972.</title>
        <authorList>
            <person name="Ichikawa N."/>
            <person name="Kimura A."/>
            <person name="Kitahashi Y."/>
            <person name="Komaki H."/>
            <person name="Oguchi A."/>
        </authorList>
    </citation>
    <scope>NUCLEOTIDE SEQUENCE [LARGE SCALE GENOMIC DNA]</scope>
    <source>
        <strain evidence="2 3">NBRC 13972</strain>
    </source>
</reference>
<dbReference type="PANTHER" id="PTHR43157">
    <property type="entry name" value="PHOSPHATIDYLINOSITOL-GLYCAN BIOSYNTHESIS CLASS F PROTEIN-RELATED"/>
    <property type="match status" value="1"/>
</dbReference>
<dbReference type="InterPro" id="IPR036291">
    <property type="entry name" value="NAD(P)-bd_dom_sf"/>
</dbReference>
<organism evidence="2 3">
    <name type="scientific">Acrocarpospora corrugata</name>
    <dbReference type="NCBI Taxonomy" id="35763"/>
    <lineage>
        <taxon>Bacteria</taxon>
        <taxon>Bacillati</taxon>
        <taxon>Actinomycetota</taxon>
        <taxon>Actinomycetes</taxon>
        <taxon>Streptosporangiales</taxon>
        <taxon>Streptosporangiaceae</taxon>
        <taxon>Acrocarpospora</taxon>
    </lineage>
</organism>
<evidence type="ECO:0000256" key="1">
    <source>
        <dbReference type="ARBA" id="ARBA00023002"/>
    </source>
</evidence>
<sequence length="265" mass="28047">MITVITGASAGIGAAAALDLAQKGHQLVLLGRSRTKLDAVAERVTAISDSHPKIITVDYASFASVRQAADEIRAHCDRIDVLANNAGVMVPHRELTPDGHELMIQVNHLAPFLLTNLLLDRVARVVTTSSRAAGTGKLDISDLSRNGRRWNGWLQYGDSKQANILFTVALASRGALATCFHPGVLRTGFAAGTFMMRLLTLPGMAESAETGAGRLVHLVTHPDGTDHPGRYFVKNRPQAVSAASGDLARAEALWAASAETVGLTG</sequence>
<dbReference type="EMBL" id="BLAD01000096">
    <property type="protein sequence ID" value="GES05274.1"/>
    <property type="molecule type" value="Genomic_DNA"/>
</dbReference>
<protein>
    <submittedName>
        <fullName evidence="2">Short-chain dehydrogenase</fullName>
    </submittedName>
</protein>
<accession>A0A5M3W8T6</accession>
<dbReference type="AlphaFoldDB" id="A0A5M3W8T6"/>
<keyword evidence="3" id="KW-1185">Reference proteome</keyword>
<name>A0A5M3W8T6_9ACTN</name>
<evidence type="ECO:0000313" key="2">
    <source>
        <dbReference type="EMBL" id="GES05274.1"/>
    </source>
</evidence>
<dbReference type="InterPro" id="IPR002347">
    <property type="entry name" value="SDR_fam"/>
</dbReference>
<evidence type="ECO:0000313" key="3">
    <source>
        <dbReference type="Proteomes" id="UP000334990"/>
    </source>
</evidence>
<dbReference type="PRINTS" id="PR00081">
    <property type="entry name" value="GDHRDH"/>
</dbReference>
<dbReference type="GO" id="GO:0016491">
    <property type="term" value="F:oxidoreductase activity"/>
    <property type="evidence" value="ECO:0007669"/>
    <property type="project" value="UniProtKB-KW"/>
</dbReference>
<gene>
    <name evidence="2" type="ORF">Acor_73420</name>
</gene>
<comment type="caution">
    <text evidence="2">The sequence shown here is derived from an EMBL/GenBank/DDBJ whole genome shotgun (WGS) entry which is preliminary data.</text>
</comment>
<keyword evidence="1" id="KW-0560">Oxidoreductase</keyword>
<dbReference type="OrthoDB" id="3237043at2"/>
<dbReference type="Proteomes" id="UP000334990">
    <property type="component" value="Unassembled WGS sequence"/>
</dbReference>
<dbReference type="SUPFAM" id="SSF51735">
    <property type="entry name" value="NAD(P)-binding Rossmann-fold domains"/>
    <property type="match status" value="1"/>
</dbReference>
<dbReference type="RefSeq" id="WP_155341289.1">
    <property type="nucleotide sequence ID" value="NZ_BAAABN010000001.1"/>
</dbReference>
<proteinExistence type="predicted"/>
<dbReference type="Pfam" id="PF00106">
    <property type="entry name" value="adh_short"/>
    <property type="match status" value="1"/>
</dbReference>
<dbReference type="PANTHER" id="PTHR43157:SF31">
    <property type="entry name" value="PHOSPHATIDYLINOSITOL-GLYCAN BIOSYNTHESIS CLASS F PROTEIN"/>
    <property type="match status" value="1"/>
</dbReference>